<dbReference type="EMBL" id="ML212343">
    <property type="protein sequence ID" value="TFK78756.1"/>
    <property type="molecule type" value="Genomic_DNA"/>
</dbReference>
<proteinExistence type="predicted"/>
<name>A0A5C3NMM4_9APHY</name>
<reference evidence="3 4" key="1">
    <citation type="journal article" date="2019" name="Nat. Ecol. Evol.">
        <title>Megaphylogeny resolves global patterns of mushroom evolution.</title>
        <authorList>
            <person name="Varga T."/>
            <person name="Krizsan K."/>
            <person name="Foldi C."/>
            <person name="Dima B."/>
            <person name="Sanchez-Garcia M."/>
            <person name="Sanchez-Ramirez S."/>
            <person name="Szollosi G.J."/>
            <person name="Szarkandi J.G."/>
            <person name="Papp V."/>
            <person name="Albert L."/>
            <person name="Andreopoulos W."/>
            <person name="Angelini C."/>
            <person name="Antonin V."/>
            <person name="Barry K.W."/>
            <person name="Bougher N.L."/>
            <person name="Buchanan P."/>
            <person name="Buyck B."/>
            <person name="Bense V."/>
            <person name="Catcheside P."/>
            <person name="Chovatia M."/>
            <person name="Cooper J."/>
            <person name="Damon W."/>
            <person name="Desjardin D."/>
            <person name="Finy P."/>
            <person name="Geml J."/>
            <person name="Haridas S."/>
            <person name="Hughes K."/>
            <person name="Justo A."/>
            <person name="Karasinski D."/>
            <person name="Kautmanova I."/>
            <person name="Kiss B."/>
            <person name="Kocsube S."/>
            <person name="Kotiranta H."/>
            <person name="LaButti K.M."/>
            <person name="Lechner B.E."/>
            <person name="Liimatainen K."/>
            <person name="Lipzen A."/>
            <person name="Lukacs Z."/>
            <person name="Mihaltcheva S."/>
            <person name="Morgado L.N."/>
            <person name="Niskanen T."/>
            <person name="Noordeloos M.E."/>
            <person name="Ohm R.A."/>
            <person name="Ortiz-Santana B."/>
            <person name="Ovrebo C."/>
            <person name="Racz N."/>
            <person name="Riley R."/>
            <person name="Savchenko A."/>
            <person name="Shiryaev A."/>
            <person name="Soop K."/>
            <person name="Spirin V."/>
            <person name="Szebenyi C."/>
            <person name="Tomsovsky M."/>
            <person name="Tulloss R.E."/>
            <person name="Uehling J."/>
            <person name="Grigoriev I.V."/>
            <person name="Vagvolgyi C."/>
            <person name="Papp T."/>
            <person name="Martin F.M."/>
            <person name="Miettinen O."/>
            <person name="Hibbett D.S."/>
            <person name="Nagy L.G."/>
        </authorList>
    </citation>
    <scope>NUCLEOTIDE SEQUENCE [LARGE SCALE GENOMIC DNA]</scope>
    <source>
        <strain evidence="3 4">HHB13444</strain>
    </source>
</reference>
<dbReference type="InterPro" id="IPR009057">
    <property type="entry name" value="Homeodomain-like_sf"/>
</dbReference>
<keyword evidence="4" id="KW-1185">Reference proteome</keyword>
<dbReference type="InParanoid" id="A0A5C3NMM4"/>
<evidence type="ECO:0000259" key="2">
    <source>
        <dbReference type="Pfam" id="PF00292"/>
    </source>
</evidence>
<dbReference type="InterPro" id="IPR036388">
    <property type="entry name" value="WH-like_DNA-bd_sf"/>
</dbReference>
<keyword evidence="1" id="KW-0563">Paired box</keyword>
<accession>A0A5C3NMM4</accession>
<evidence type="ECO:0000256" key="1">
    <source>
        <dbReference type="ARBA" id="ARBA00022724"/>
    </source>
</evidence>
<sequence>PHLQQQLRERIVHWHYNDNFSVDDIAQLAGCGKTAVYDVLERFRETGDVKPGASPGRPRILSREDIDFIASIVDDNPVIFLDEIQQKLEDSRGI</sequence>
<dbReference type="Gene3D" id="1.10.10.10">
    <property type="entry name" value="Winged helix-like DNA-binding domain superfamily/Winged helix DNA-binding domain"/>
    <property type="match status" value="1"/>
</dbReference>
<dbReference type="InterPro" id="IPR001523">
    <property type="entry name" value="Paired_dom"/>
</dbReference>
<protein>
    <recommendedName>
        <fullName evidence="2">Paired domain-containing protein</fullName>
    </recommendedName>
</protein>
<dbReference type="Proteomes" id="UP000308197">
    <property type="component" value="Unassembled WGS sequence"/>
</dbReference>
<dbReference type="GO" id="GO:0006355">
    <property type="term" value="P:regulation of DNA-templated transcription"/>
    <property type="evidence" value="ECO:0007669"/>
    <property type="project" value="InterPro"/>
</dbReference>
<dbReference type="SUPFAM" id="SSF46689">
    <property type="entry name" value="Homeodomain-like"/>
    <property type="match status" value="1"/>
</dbReference>
<evidence type="ECO:0000313" key="3">
    <source>
        <dbReference type="EMBL" id="TFK78756.1"/>
    </source>
</evidence>
<dbReference type="Pfam" id="PF00292">
    <property type="entry name" value="PAX"/>
    <property type="match status" value="1"/>
</dbReference>
<organism evidence="3 4">
    <name type="scientific">Polyporus arcularius HHB13444</name>
    <dbReference type="NCBI Taxonomy" id="1314778"/>
    <lineage>
        <taxon>Eukaryota</taxon>
        <taxon>Fungi</taxon>
        <taxon>Dikarya</taxon>
        <taxon>Basidiomycota</taxon>
        <taxon>Agaricomycotina</taxon>
        <taxon>Agaricomycetes</taxon>
        <taxon>Polyporales</taxon>
        <taxon>Polyporaceae</taxon>
        <taxon>Polyporus</taxon>
    </lineage>
</organism>
<feature type="domain" description="Paired" evidence="2">
    <location>
        <begin position="3"/>
        <end position="88"/>
    </location>
</feature>
<gene>
    <name evidence="3" type="ORF">K466DRAFT_465982</name>
</gene>
<feature type="non-terminal residue" evidence="3">
    <location>
        <position position="1"/>
    </location>
</feature>
<dbReference type="AlphaFoldDB" id="A0A5C3NMM4"/>
<feature type="non-terminal residue" evidence="3">
    <location>
        <position position="94"/>
    </location>
</feature>
<evidence type="ECO:0000313" key="4">
    <source>
        <dbReference type="Proteomes" id="UP000308197"/>
    </source>
</evidence>
<dbReference type="GO" id="GO:0003677">
    <property type="term" value="F:DNA binding"/>
    <property type="evidence" value="ECO:0007669"/>
    <property type="project" value="InterPro"/>
</dbReference>